<comment type="function">
    <text evidence="1">Has a glutathione-disulfide oxidoreductase activity in the presence of NADPH and glutathione reductase. Reduces low molecular weight disulfides and proteins.</text>
</comment>
<reference evidence="6 7" key="1">
    <citation type="submission" date="2023-02" db="EMBL/GenBank/DDBJ databases">
        <title>LHISI_Scaffold_Assembly.</title>
        <authorList>
            <person name="Stuart O.P."/>
            <person name="Cleave R."/>
            <person name="Magrath M.J.L."/>
            <person name="Mikheyev A.S."/>
        </authorList>
    </citation>
    <scope>NUCLEOTIDE SEQUENCE [LARGE SCALE GENOMIC DNA]</scope>
    <source>
        <strain evidence="6">Daus_M_001</strain>
        <tissue evidence="6">Leg muscle</tissue>
    </source>
</reference>
<comment type="caution">
    <text evidence="6">The sequence shown here is derived from an EMBL/GenBank/DDBJ whole genome shotgun (WGS) entry which is preliminary data.</text>
</comment>
<dbReference type="PROSITE" id="PS00195">
    <property type="entry name" value="GLUTAREDOXIN_1"/>
    <property type="match status" value="1"/>
</dbReference>
<keyword evidence="4" id="KW-0472">Membrane</keyword>
<feature type="transmembrane region" description="Helical" evidence="4">
    <location>
        <begin position="49"/>
        <end position="71"/>
    </location>
</feature>
<sequence>MLRLVFEENHFVLWTYLICGNFDLNMLVEHKLGNVRYFGTKLRGRSSRSTLKLGLICAGLGAVAGTGYTYYVAQYRQPIAIGNKELQTSPVLESFPNVTISRQVAGVGDNSGLKLMLFQYPTCPFCCKVRAFLDYFGLSYDVVEVDPVLRQEIKWSQYKKVPILVVQLEEGYQQLNDSSMIISCLASFLNDPRQNLKDVVKYYPKMEFKDDDGSVKSEVLNRYFLMFQEVPTGRTTENLVQERKWRKWADDKLVHVLSPNVYQTPNEALQAFNWFSEVGEWDKNFPVWERNLIVYVGAYAMWIIGKRLKKRHNLKENVRLSLYDECNHWVRTLRKQGTAFLGGDSPNLADLAVYGVLGSIEGCLAFRDILANTSIGPWYSRMKESVGSHAGSSVIGRSAPYSPGFILIGPQDPNVNRRPNIIAYSSD</sequence>
<dbReference type="Proteomes" id="UP001159363">
    <property type="component" value="Chromosome 16"/>
</dbReference>
<proteinExistence type="inferred from homology"/>
<dbReference type="CDD" id="cd03040">
    <property type="entry name" value="GST_N_mPGES2"/>
    <property type="match status" value="1"/>
</dbReference>
<evidence type="ECO:0000313" key="6">
    <source>
        <dbReference type="EMBL" id="KAJ8866182.1"/>
    </source>
</evidence>
<name>A0ABQ9G125_9NEOP</name>
<organism evidence="6 7">
    <name type="scientific">Dryococelus australis</name>
    <dbReference type="NCBI Taxonomy" id="614101"/>
    <lineage>
        <taxon>Eukaryota</taxon>
        <taxon>Metazoa</taxon>
        <taxon>Ecdysozoa</taxon>
        <taxon>Arthropoda</taxon>
        <taxon>Hexapoda</taxon>
        <taxon>Insecta</taxon>
        <taxon>Pterygota</taxon>
        <taxon>Neoptera</taxon>
        <taxon>Polyneoptera</taxon>
        <taxon>Phasmatodea</taxon>
        <taxon>Verophasmatodea</taxon>
        <taxon>Anareolatae</taxon>
        <taxon>Phasmatidae</taxon>
        <taxon>Eurycanthinae</taxon>
        <taxon>Dryococelus</taxon>
    </lineage>
</organism>
<dbReference type="SUPFAM" id="SSF47616">
    <property type="entry name" value="GST C-terminal domain-like"/>
    <property type="match status" value="1"/>
</dbReference>
<evidence type="ECO:0000256" key="4">
    <source>
        <dbReference type="SAM" id="Phobius"/>
    </source>
</evidence>
<dbReference type="EMBL" id="JARBHB010000017">
    <property type="protein sequence ID" value="KAJ8866182.1"/>
    <property type="molecule type" value="Genomic_DNA"/>
</dbReference>
<dbReference type="SUPFAM" id="SSF52833">
    <property type="entry name" value="Thioredoxin-like"/>
    <property type="match status" value="1"/>
</dbReference>
<dbReference type="SFLD" id="SFLDG01182">
    <property type="entry name" value="Prostaglandin_E_synthase_like"/>
    <property type="match status" value="1"/>
</dbReference>
<feature type="domain" description="Glutaredoxin" evidence="5">
    <location>
        <begin position="116"/>
        <end position="166"/>
    </location>
</feature>
<keyword evidence="7" id="KW-1185">Reference proteome</keyword>
<dbReference type="SFLD" id="SFLDG01203">
    <property type="entry name" value="Prostaglandin_E_synthase_like1"/>
    <property type="match status" value="1"/>
</dbReference>
<dbReference type="Gene3D" id="3.40.30.10">
    <property type="entry name" value="Glutaredoxin"/>
    <property type="match status" value="1"/>
</dbReference>
<dbReference type="InterPro" id="IPR002109">
    <property type="entry name" value="Glutaredoxin"/>
</dbReference>
<dbReference type="Gene3D" id="1.20.1050.10">
    <property type="match status" value="1"/>
</dbReference>
<protein>
    <recommendedName>
        <fullName evidence="5">Glutaredoxin domain-containing protein</fullName>
    </recommendedName>
</protein>
<dbReference type="CDD" id="cd03197">
    <property type="entry name" value="GST_C_mPGES2"/>
    <property type="match status" value="1"/>
</dbReference>
<dbReference type="SFLD" id="SFLDS00019">
    <property type="entry name" value="Glutathione_Transferase_(cytos"/>
    <property type="match status" value="1"/>
</dbReference>
<dbReference type="InterPro" id="IPR034334">
    <property type="entry name" value="PGES2"/>
</dbReference>
<dbReference type="PROSITE" id="PS51354">
    <property type="entry name" value="GLUTAREDOXIN_2"/>
    <property type="match status" value="1"/>
</dbReference>
<dbReference type="InterPro" id="IPR036282">
    <property type="entry name" value="Glutathione-S-Trfase_C_sf"/>
</dbReference>
<evidence type="ECO:0000256" key="3">
    <source>
        <dbReference type="ARBA" id="ARBA00023098"/>
    </source>
</evidence>
<evidence type="ECO:0000259" key="5">
    <source>
        <dbReference type="Pfam" id="PF00462"/>
    </source>
</evidence>
<dbReference type="PANTHER" id="PTHR12782:SF5">
    <property type="entry name" value="PROSTAGLANDIN E SYNTHASE 2"/>
    <property type="match status" value="1"/>
</dbReference>
<keyword evidence="4" id="KW-0812">Transmembrane</keyword>
<dbReference type="Gene3D" id="6.20.200.30">
    <property type="match status" value="1"/>
</dbReference>
<evidence type="ECO:0000256" key="2">
    <source>
        <dbReference type="ARBA" id="ARBA00007409"/>
    </source>
</evidence>
<comment type="similarity">
    <text evidence="2">Belongs to the GST superfamily.</text>
</comment>
<accession>A0ABQ9G125</accession>
<keyword evidence="4" id="KW-1133">Transmembrane helix</keyword>
<dbReference type="PANTHER" id="PTHR12782">
    <property type="entry name" value="MICROSOMAL PROSTAGLANDIN E SYNTHASE-2"/>
    <property type="match status" value="1"/>
</dbReference>
<dbReference type="InterPro" id="IPR011767">
    <property type="entry name" value="GLR_AS"/>
</dbReference>
<dbReference type="InterPro" id="IPR034335">
    <property type="entry name" value="PGES2_C"/>
</dbReference>
<evidence type="ECO:0000313" key="7">
    <source>
        <dbReference type="Proteomes" id="UP001159363"/>
    </source>
</evidence>
<keyword evidence="3" id="KW-0443">Lipid metabolism</keyword>
<dbReference type="InterPro" id="IPR040079">
    <property type="entry name" value="Glutathione_S-Trfase"/>
</dbReference>
<gene>
    <name evidence="6" type="ORF">PR048_033706</name>
</gene>
<dbReference type="InterPro" id="IPR036249">
    <property type="entry name" value="Thioredoxin-like_sf"/>
</dbReference>
<feature type="transmembrane region" description="Helical" evidence="4">
    <location>
        <begin position="12"/>
        <end position="28"/>
    </location>
</feature>
<evidence type="ECO:0000256" key="1">
    <source>
        <dbReference type="ARBA" id="ARBA00002549"/>
    </source>
</evidence>
<dbReference type="Pfam" id="PF00462">
    <property type="entry name" value="Glutaredoxin"/>
    <property type="match status" value="1"/>
</dbReference>